<evidence type="ECO:0000313" key="1">
    <source>
        <dbReference type="EMBL" id="VAW95625.1"/>
    </source>
</evidence>
<reference evidence="1" key="1">
    <citation type="submission" date="2018-06" db="EMBL/GenBank/DDBJ databases">
        <authorList>
            <person name="Zhirakovskaya E."/>
        </authorList>
    </citation>
    <scope>NUCLEOTIDE SEQUENCE</scope>
</reference>
<organism evidence="1">
    <name type="scientific">hydrothermal vent metagenome</name>
    <dbReference type="NCBI Taxonomy" id="652676"/>
    <lineage>
        <taxon>unclassified sequences</taxon>
        <taxon>metagenomes</taxon>
        <taxon>ecological metagenomes</taxon>
    </lineage>
</organism>
<gene>
    <name evidence="1" type="ORF">MNBD_GAMMA21-1503</name>
</gene>
<dbReference type="EMBL" id="UOFR01000034">
    <property type="protein sequence ID" value="VAW95625.1"/>
    <property type="molecule type" value="Genomic_DNA"/>
</dbReference>
<proteinExistence type="predicted"/>
<name>A0A3B0ZPY3_9ZZZZ</name>
<accession>A0A3B0ZPY3</accession>
<sequence>MHRITKAHLKSFVKSYGLEQHGECTQFEMFVNNAVITSKVGGDFDLDNVTTSEGDDGTDGVAVLIDEELIVSDEDAVSTFKKDRKTHDVEVIFTQAKRGESFDLGDFLKFKESVLRFVNSEHYDINDDVQRNARKVFDVVIKNVPKVRDGKPVLMARFVTTGVYKKPEALENAKEDFVRQLEELGYFSNIDIMFIGRDELTALWVKTYTGVAAEIPMFSNAPLPTIDGIDEAYLVIVKAKDFVNNLLVSDDGTLRLHVFEENVTEPQEPQGHRLEPQGHR</sequence>
<protein>
    <submittedName>
        <fullName evidence="1">Uncharacterized protein</fullName>
    </submittedName>
</protein>
<dbReference type="AlphaFoldDB" id="A0A3B0ZPY3"/>